<name>A0A1J7BPF9_FLAJO</name>
<dbReference type="InterPro" id="IPR001789">
    <property type="entry name" value="Sig_transdc_resp-reg_receiver"/>
</dbReference>
<dbReference type="SMART" id="SM00448">
    <property type="entry name" value="REC"/>
    <property type="match status" value="1"/>
</dbReference>
<accession>A0A1J7BPF9</accession>
<keyword evidence="5" id="KW-1185">Reference proteome</keyword>
<evidence type="ECO:0008006" key="6">
    <source>
        <dbReference type="Google" id="ProtNLM"/>
    </source>
</evidence>
<evidence type="ECO:0000259" key="2">
    <source>
        <dbReference type="PROSITE" id="PS50110"/>
    </source>
</evidence>
<dbReference type="GO" id="GO:0000156">
    <property type="term" value="F:phosphorelay response regulator activity"/>
    <property type="evidence" value="ECO:0007669"/>
    <property type="project" value="InterPro"/>
</dbReference>
<evidence type="ECO:0000256" key="1">
    <source>
        <dbReference type="PROSITE-ProRule" id="PRU00169"/>
    </source>
</evidence>
<dbReference type="Pfam" id="PF00072">
    <property type="entry name" value="Response_reg"/>
    <property type="match status" value="1"/>
</dbReference>
<feature type="domain" description="Response regulatory" evidence="2">
    <location>
        <begin position="5"/>
        <end position="116"/>
    </location>
</feature>
<gene>
    <name evidence="4" type="ORF">BKM63_17030</name>
</gene>
<protein>
    <recommendedName>
        <fullName evidence="6">DNA-binding response regulator</fullName>
    </recommendedName>
</protein>
<dbReference type="PANTHER" id="PTHR37299:SF1">
    <property type="entry name" value="STAGE 0 SPORULATION PROTEIN A HOMOLOG"/>
    <property type="match status" value="1"/>
</dbReference>
<feature type="modified residue" description="4-aspartylphosphate" evidence="1">
    <location>
        <position position="56"/>
    </location>
</feature>
<dbReference type="Proteomes" id="UP000182826">
    <property type="component" value="Unassembled WGS sequence"/>
</dbReference>
<reference evidence="4 5" key="1">
    <citation type="submission" date="2016-10" db="EMBL/GenBank/DDBJ databases">
        <title>Draft Genome Sequence of Rhizobacteria Flavobacterium johnsoniae CI04.</title>
        <authorList>
            <person name="Bravo J.I."/>
            <person name="Lozano G.L."/>
            <person name="Handelsman J."/>
        </authorList>
    </citation>
    <scope>NUCLEOTIDE SEQUENCE [LARGE SCALE GENOMIC DNA]</scope>
    <source>
        <strain evidence="4 5">CI04</strain>
    </source>
</reference>
<organism evidence="4 5">
    <name type="scientific">Flavobacterium johnsoniae</name>
    <name type="common">Cytophaga johnsonae</name>
    <dbReference type="NCBI Taxonomy" id="986"/>
    <lineage>
        <taxon>Bacteria</taxon>
        <taxon>Pseudomonadati</taxon>
        <taxon>Bacteroidota</taxon>
        <taxon>Flavobacteriia</taxon>
        <taxon>Flavobacteriales</taxon>
        <taxon>Flavobacteriaceae</taxon>
        <taxon>Flavobacterium</taxon>
    </lineage>
</organism>
<dbReference type="InterPro" id="IPR007492">
    <property type="entry name" value="LytTR_DNA-bd_dom"/>
</dbReference>
<dbReference type="Gene3D" id="2.40.50.1020">
    <property type="entry name" value="LytTr DNA-binding domain"/>
    <property type="match status" value="1"/>
</dbReference>
<dbReference type="SUPFAM" id="SSF52172">
    <property type="entry name" value="CheY-like"/>
    <property type="match status" value="1"/>
</dbReference>
<evidence type="ECO:0000313" key="4">
    <source>
        <dbReference type="EMBL" id="OIV40575.1"/>
    </source>
</evidence>
<feature type="domain" description="HTH LytTR-type" evidence="3">
    <location>
        <begin position="138"/>
        <end position="205"/>
    </location>
</feature>
<dbReference type="PANTHER" id="PTHR37299">
    <property type="entry name" value="TRANSCRIPTIONAL REGULATOR-RELATED"/>
    <property type="match status" value="1"/>
</dbReference>
<dbReference type="OrthoDB" id="2168082at2"/>
<dbReference type="Pfam" id="PF04397">
    <property type="entry name" value="LytTR"/>
    <property type="match status" value="1"/>
</dbReference>
<dbReference type="PROSITE" id="PS50110">
    <property type="entry name" value="RESPONSE_REGULATORY"/>
    <property type="match status" value="1"/>
</dbReference>
<dbReference type="InterPro" id="IPR046947">
    <property type="entry name" value="LytR-like"/>
</dbReference>
<evidence type="ECO:0000313" key="5">
    <source>
        <dbReference type="Proteomes" id="UP000182826"/>
    </source>
</evidence>
<evidence type="ECO:0000259" key="3">
    <source>
        <dbReference type="PROSITE" id="PS50930"/>
    </source>
</evidence>
<dbReference type="EMBL" id="MLFK01000009">
    <property type="protein sequence ID" value="OIV40575.1"/>
    <property type="molecule type" value="Genomic_DNA"/>
</dbReference>
<dbReference type="Gene3D" id="3.40.50.2300">
    <property type="match status" value="1"/>
</dbReference>
<dbReference type="GO" id="GO:0003677">
    <property type="term" value="F:DNA binding"/>
    <property type="evidence" value="ECO:0007669"/>
    <property type="project" value="InterPro"/>
</dbReference>
<sequence>MAVINCIIIEDELPASILLELHIARFDFLDLKGRFTSVANAQNILKSHKIDLIFLDINLPGKSGIEFARSLSSETAVIFTTAYTEYADEGFEIEAIDYILKPIAFGRFTKAISKYTKIRESNEIFLHSKIQETDRAFIFVKCERKMVKLFLDEIDYFESQGNYLLIYTATECYKTYQSITEMEEKLPEGLFFRIHRSFLVAIKKITSYNTNHINIQNKQLPIGRFYQSSVSYLLNSLTNNALNL</sequence>
<dbReference type="RefSeq" id="WP_071637777.1">
    <property type="nucleotide sequence ID" value="NZ_MLFK01000009.1"/>
</dbReference>
<dbReference type="PROSITE" id="PS50930">
    <property type="entry name" value="HTH_LYTTR"/>
    <property type="match status" value="1"/>
</dbReference>
<keyword evidence="1" id="KW-0597">Phosphoprotein</keyword>
<dbReference type="AlphaFoldDB" id="A0A1J7BPF9"/>
<comment type="caution">
    <text evidence="4">The sequence shown here is derived from an EMBL/GenBank/DDBJ whole genome shotgun (WGS) entry which is preliminary data.</text>
</comment>
<dbReference type="InterPro" id="IPR011006">
    <property type="entry name" value="CheY-like_superfamily"/>
</dbReference>
<proteinExistence type="predicted"/>
<dbReference type="SMART" id="SM00850">
    <property type="entry name" value="LytTR"/>
    <property type="match status" value="1"/>
</dbReference>